<gene>
    <name evidence="3" type="ORF">MKQ68_00975</name>
</gene>
<sequence length="140" mass="15414">MKQVFMLLALLTIGAFGAHAQQSGRQSTKYTLFPDFDKDVQRLKAEKEKNTRQAAPAAAKTPRQQIFTDYKPQSAAPKNSMKKVQPQGGSKMLSATAAPQMDEATRAKMQPVKMEIPTQGSEEPATPQQPVKSPKTIKQQ</sequence>
<protein>
    <submittedName>
        <fullName evidence="3">Uncharacterized protein</fullName>
    </submittedName>
</protein>
<feature type="compositionally biased region" description="Polar residues" evidence="1">
    <location>
        <begin position="118"/>
        <end position="140"/>
    </location>
</feature>
<feature type="region of interest" description="Disordered" evidence="1">
    <location>
        <begin position="43"/>
        <end position="140"/>
    </location>
</feature>
<organism evidence="3 4">
    <name type="scientific">Chitinophaga horti</name>
    <dbReference type="NCBI Taxonomy" id="2920382"/>
    <lineage>
        <taxon>Bacteria</taxon>
        <taxon>Pseudomonadati</taxon>
        <taxon>Bacteroidota</taxon>
        <taxon>Chitinophagia</taxon>
        <taxon>Chitinophagales</taxon>
        <taxon>Chitinophagaceae</taxon>
        <taxon>Chitinophaga</taxon>
    </lineage>
</organism>
<evidence type="ECO:0000313" key="3">
    <source>
        <dbReference type="EMBL" id="UYQ93673.1"/>
    </source>
</evidence>
<evidence type="ECO:0000256" key="1">
    <source>
        <dbReference type="SAM" id="MobiDB-lite"/>
    </source>
</evidence>
<dbReference type="EMBL" id="CP107006">
    <property type="protein sequence ID" value="UYQ93673.1"/>
    <property type="molecule type" value="Genomic_DNA"/>
</dbReference>
<evidence type="ECO:0000313" key="4">
    <source>
        <dbReference type="Proteomes" id="UP001162741"/>
    </source>
</evidence>
<keyword evidence="4" id="KW-1185">Reference proteome</keyword>
<feature type="chain" id="PRO_5046722352" evidence="2">
    <location>
        <begin position="21"/>
        <end position="140"/>
    </location>
</feature>
<accession>A0ABY6J262</accession>
<feature type="signal peptide" evidence="2">
    <location>
        <begin position="1"/>
        <end position="20"/>
    </location>
</feature>
<dbReference type="Proteomes" id="UP001162741">
    <property type="component" value="Chromosome"/>
</dbReference>
<dbReference type="RefSeq" id="WP_264281705.1">
    <property type="nucleotide sequence ID" value="NZ_CP107006.1"/>
</dbReference>
<reference evidence="3" key="1">
    <citation type="submission" date="2022-10" db="EMBL/GenBank/DDBJ databases">
        <title>Chitinophaga sp. nov., isolated from soil.</title>
        <authorList>
            <person name="Jeon C.O."/>
        </authorList>
    </citation>
    <scope>NUCLEOTIDE SEQUENCE</scope>
    <source>
        <strain evidence="3">R8</strain>
    </source>
</reference>
<keyword evidence="2" id="KW-0732">Signal</keyword>
<name>A0ABY6J262_9BACT</name>
<evidence type="ECO:0000256" key="2">
    <source>
        <dbReference type="SAM" id="SignalP"/>
    </source>
</evidence>
<proteinExistence type="predicted"/>